<dbReference type="Proteomes" id="UP001499994">
    <property type="component" value="Unassembled WGS sequence"/>
</dbReference>
<proteinExistence type="predicted"/>
<accession>A0ABP7KK12</accession>
<keyword evidence="2" id="KW-1185">Reference proteome</keyword>
<evidence type="ECO:0008006" key="3">
    <source>
        <dbReference type="Google" id="ProtNLM"/>
    </source>
</evidence>
<comment type="caution">
    <text evidence="1">The sequence shown here is derived from an EMBL/GenBank/DDBJ whole genome shotgun (WGS) entry which is preliminary data.</text>
</comment>
<protein>
    <recommendedName>
        <fullName evidence="3">GntR family transcriptional regulator</fullName>
    </recommendedName>
</protein>
<sequence length="115" mass="13296">MDDLSPKRKETQQLCQTLHQALLLLSPRPLKSGELPPQEQWLTTRRLAEVINEGVYRTRTLLLKMVELGDVLVSSGPVKNSLRWYPTALANSYHSRTYRIAPQKSSIRRIHHVLR</sequence>
<dbReference type="RefSeq" id="WP_279024400.1">
    <property type="nucleotide sequence ID" value="NZ_BAABDG010000002.1"/>
</dbReference>
<evidence type="ECO:0000313" key="1">
    <source>
        <dbReference type="EMBL" id="GAA3879181.1"/>
    </source>
</evidence>
<dbReference type="InterPro" id="IPR036388">
    <property type="entry name" value="WH-like_DNA-bd_sf"/>
</dbReference>
<dbReference type="Gene3D" id="1.10.10.10">
    <property type="entry name" value="Winged helix-like DNA-binding domain superfamily/Winged helix DNA-binding domain"/>
    <property type="match status" value="1"/>
</dbReference>
<evidence type="ECO:0000313" key="2">
    <source>
        <dbReference type="Proteomes" id="UP001499994"/>
    </source>
</evidence>
<dbReference type="EMBL" id="BAABDG010000002">
    <property type="protein sequence ID" value="GAA3879181.1"/>
    <property type="molecule type" value="Genomic_DNA"/>
</dbReference>
<name>A0ABP7KK12_9GAMM</name>
<reference evidence="2" key="1">
    <citation type="journal article" date="2019" name="Int. J. Syst. Evol. Microbiol.">
        <title>The Global Catalogue of Microorganisms (GCM) 10K type strain sequencing project: providing services to taxonomists for standard genome sequencing and annotation.</title>
        <authorList>
            <consortium name="The Broad Institute Genomics Platform"/>
            <consortium name="The Broad Institute Genome Sequencing Center for Infectious Disease"/>
            <person name="Wu L."/>
            <person name="Ma J."/>
        </authorList>
    </citation>
    <scope>NUCLEOTIDE SEQUENCE [LARGE SCALE GENOMIC DNA]</scope>
    <source>
        <strain evidence="2">JCM 17201</strain>
    </source>
</reference>
<gene>
    <name evidence="1" type="ORF">GCM10022405_00860</name>
</gene>
<organism evidence="1 2">
    <name type="scientific">Gibbsiella dentisursi</name>
    <dbReference type="NCBI Taxonomy" id="796890"/>
    <lineage>
        <taxon>Bacteria</taxon>
        <taxon>Pseudomonadati</taxon>
        <taxon>Pseudomonadota</taxon>
        <taxon>Gammaproteobacteria</taxon>
        <taxon>Enterobacterales</taxon>
        <taxon>Yersiniaceae</taxon>
        <taxon>Gibbsiella</taxon>
    </lineage>
</organism>